<name>A0A090S848_9VIBR</name>
<dbReference type="OrthoDB" id="9981070at2"/>
<reference evidence="2 3" key="1">
    <citation type="submission" date="2014-09" db="EMBL/GenBank/DDBJ databases">
        <title>Vibrio maritimus JCM 19235. (C45) whole genome shotgun sequence.</title>
        <authorList>
            <person name="Sawabe T."/>
            <person name="Meirelles P."/>
            <person name="Nakanishi M."/>
            <person name="Sayaka M."/>
            <person name="Hattori M."/>
            <person name="Ohkuma M."/>
        </authorList>
    </citation>
    <scope>NUCLEOTIDE SEQUENCE [LARGE SCALE GENOMIC DNA]</scope>
    <source>
        <strain evidence="3">JCM19235</strain>
    </source>
</reference>
<dbReference type="EMBL" id="BBMR01000017">
    <property type="protein sequence ID" value="GAL22963.1"/>
    <property type="molecule type" value="Genomic_DNA"/>
</dbReference>
<protein>
    <submittedName>
        <fullName evidence="2">Uncharacterized protein</fullName>
    </submittedName>
</protein>
<evidence type="ECO:0000256" key="1">
    <source>
        <dbReference type="SAM" id="MobiDB-lite"/>
    </source>
</evidence>
<dbReference type="AlphaFoldDB" id="A0A090S848"/>
<keyword evidence="3" id="KW-1185">Reference proteome</keyword>
<gene>
    <name evidence="2" type="ORF">JCM19235_1264</name>
</gene>
<sequence>MSKKELVQNFFIEVPVSIYERRVIAFFGEPNVFREQAEGFFDDPEEWVDTCRGVENCGGFCIGMMDDSGPFELVFINATIDRSLHDMVIWHECLHATIDILGGIGSAITLQEQEPAAYLQGFIATRIINEIEKQQKDAKDQKKRTQKRDKSAKARNARVITSTMRKRHTVQHSAMMEA</sequence>
<accession>A0A090S848</accession>
<comment type="caution">
    <text evidence="2">The sequence shown here is derived from an EMBL/GenBank/DDBJ whole genome shotgun (WGS) entry which is preliminary data.</text>
</comment>
<evidence type="ECO:0000313" key="3">
    <source>
        <dbReference type="Proteomes" id="UP000029228"/>
    </source>
</evidence>
<dbReference type="STRING" id="990268.JCM19235_1264"/>
<dbReference type="Proteomes" id="UP000029228">
    <property type="component" value="Unassembled WGS sequence"/>
</dbReference>
<proteinExistence type="predicted"/>
<feature type="region of interest" description="Disordered" evidence="1">
    <location>
        <begin position="133"/>
        <end position="159"/>
    </location>
</feature>
<evidence type="ECO:0000313" key="2">
    <source>
        <dbReference type="EMBL" id="GAL22963.1"/>
    </source>
</evidence>
<organism evidence="2 3">
    <name type="scientific">Vibrio maritimus</name>
    <dbReference type="NCBI Taxonomy" id="990268"/>
    <lineage>
        <taxon>Bacteria</taxon>
        <taxon>Pseudomonadati</taxon>
        <taxon>Pseudomonadota</taxon>
        <taxon>Gammaproteobacteria</taxon>
        <taxon>Vibrionales</taxon>
        <taxon>Vibrionaceae</taxon>
        <taxon>Vibrio</taxon>
    </lineage>
</organism>